<reference evidence="3" key="1">
    <citation type="submission" date="2020-06" db="EMBL/GenBank/DDBJ databases">
        <title>WGS assembly of Ceratodon purpureus strain R40.</title>
        <authorList>
            <person name="Carey S.B."/>
            <person name="Jenkins J."/>
            <person name="Shu S."/>
            <person name="Lovell J.T."/>
            <person name="Sreedasyam A."/>
            <person name="Maumus F."/>
            <person name="Tiley G.P."/>
            <person name="Fernandez-Pozo N."/>
            <person name="Barry K."/>
            <person name="Chen C."/>
            <person name="Wang M."/>
            <person name="Lipzen A."/>
            <person name="Daum C."/>
            <person name="Saski C.A."/>
            <person name="Payton A.C."/>
            <person name="Mcbreen J.C."/>
            <person name="Conrad R.E."/>
            <person name="Kollar L.M."/>
            <person name="Olsson S."/>
            <person name="Huttunen S."/>
            <person name="Landis J.B."/>
            <person name="Wickett N.J."/>
            <person name="Johnson M.G."/>
            <person name="Rensing S.A."/>
            <person name="Grimwood J."/>
            <person name="Schmutz J."/>
            <person name="Mcdaniel S.F."/>
        </authorList>
    </citation>
    <scope>NUCLEOTIDE SEQUENCE</scope>
    <source>
        <strain evidence="3">R40</strain>
    </source>
</reference>
<feature type="domain" description="CID" evidence="2">
    <location>
        <begin position="69"/>
        <end position="197"/>
    </location>
</feature>
<dbReference type="GO" id="GO:0003729">
    <property type="term" value="F:mRNA binding"/>
    <property type="evidence" value="ECO:0007669"/>
    <property type="project" value="InterPro"/>
</dbReference>
<dbReference type="Gene3D" id="1.25.40.90">
    <property type="match status" value="1"/>
</dbReference>
<dbReference type="InterPro" id="IPR047415">
    <property type="entry name" value="Pcf11_CID"/>
</dbReference>
<dbReference type="SMART" id="SM00582">
    <property type="entry name" value="RPR"/>
    <property type="match status" value="1"/>
</dbReference>
<evidence type="ECO:0000313" key="4">
    <source>
        <dbReference type="Proteomes" id="UP000822688"/>
    </source>
</evidence>
<accession>A0A8T0HVC4</accession>
<dbReference type="GO" id="GO:0031124">
    <property type="term" value="P:mRNA 3'-end processing"/>
    <property type="evidence" value="ECO:0007669"/>
    <property type="project" value="InterPro"/>
</dbReference>
<dbReference type="GO" id="GO:0005737">
    <property type="term" value="C:cytoplasm"/>
    <property type="evidence" value="ECO:0007669"/>
    <property type="project" value="TreeGrafter"/>
</dbReference>
<keyword evidence="4" id="KW-1185">Reference proteome</keyword>
<evidence type="ECO:0000256" key="1">
    <source>
        <dbReference type="SAM" id="MobiDB-lite"/>
    </source>
</evidence>
<dbReference type="InterPro" id="IPR008942">
    <property type="entry name" value="ENTH_VHS"/>
</dbReference>
<gene>
    <name evidence="3" type="ORF">KC19_VG265100</name>
</gene>
<evidence type="ECO:0000313" key="3">
    <source>
        <dbReference type="EMBL" id="KAG0574473.1"/>
    </source>
</evidence>
<protein>
    <recommendedName>
        <fullName evidence="2">CID domain-containing protein</fullName>
    </recommendedName>
</protein>
<feature type="compositionally biased region" description="Basic and acidic residues" evidence="1">
    <location>
        <begin position="334"/>
        <end position="349"/>
    </location>
</feature>
<feature type="compositionally biased region" description="Basic and acidic residues" evidence="1">
    <location>
        <begin position="505"/>
        <end position="541"/>
    </location>
</feature>
<dbReference type="Pfam" id="PF04818">
    <property type="entry name" value="CID"/>
    <property type="match status" value="1"/>
</dbReference>
<feature type="region of interest" description="Disordered" evidence="1">
    <location>
        <begin position="288"/>
        <end position="391"/>
    </location>
</feature>
<feature type="region of interest" description="Disordered" evidence="1">
    <location>
        <begin position="485"/>
        <end position="541"/>
    </location>
</feature>
<dbReference type="PANTHER" id="PTHR15921:SF3">
    <property type="entry name" value="PRE-MRNA CLEAVAGE COMPLEX 2 PROTEIN PCF11"/>
    <property type="match status" value="1"/>
</dbReference>
<dbReference type="InterPro" id="IPR006569">
    <property type="entry name" value="CID_dom"/>
</dbReference>
<dbReference type="EMBL" id="CM026426">
    <property type="protein sequence ID" value="KAG0574473.1"/>
    <property type="molecule type" value="Genomic_DNA"/>
</dbReference>
<comment type="caution">
    <text evidence="3">The sequence shown here is derived from an EMBL/GenBank/DDBJ whole genome shotgun (WGS) entry which is preliminary data.</text>
</comment>
<feature type="compositionally biased region" description="Basic and acidic residues" evidence="1">
    <location>
        <begin position="317"/>
        <end position="326"/>
    </location>
</feature>
<dbReference type="PROSITE" id="PS51391">
    <property type="entry name" value="CID"/>
    <property type="match status" value="1"/>
</dbReference>
<feature type="non-terminal residue" evidence="3">
    <location>
        <position position="541"/>
    </location>
</feature>
<feature type="region of interest" description="Disordered" evidence="1">
    <location>
        <begin position="233"/>
        <end position="256"/>
    </location>
</feature>
<dbReference type="InterPro" id="IPR045154">
    <property type="entry name" value="PCF11-like"/>
</dbReference>
<dbReference type="AlphaFoldDB" id="A0A8T0HVC4"/>
<dbReference type="GO" id="GO:0005849">
    <property type="term" value="C:mRNA cleavage factor complex"/>
    <property type="evidence" value="ECO:0007669"/>
    <property type="project" value="TreeGrafter"/>
</dbReference>
<dbReference type="FunFam" id="1.25.40.90:FF:000023">
    <property type="entry name" value="polyadenylation and cleavage factor homolog 4"/>
    <property type="match status" value="1"/>
</dbReference>
<name>A0A8T0HVC4_CERPU</name>
<proteinExistence type="predicted"/>
<dbReference type="SUPFAM" id="SSF48464">
    <property type="entry name" value="ENTH/VHS domain"/>
    <property type="match status" value="1"/>
</dbReference>
<dbReference type="PANTHER" id="PTHR15921">
    <property type="entry name" value="PRE-MRNA CLEAVAGE COMPLEX II"/>
    <property type="match status" value="1"/>
</dbReference>
<evidence type="ECO:0000259" key="2">
    <source>
        <dbReference type="PROSITE" id="PS51391"/>
    </source>
</evidence>
<sequence length="541" mass="59039">MRMGRVSAAEREREVRRLGHCFPSKESVGEDGEWRSVGGVAMADREVDSTQAIRGVGGKREEDEAAAEELLELVSHYKDALVELTFNSKPIITNLTIIAGENAHAAYGITKTVCDHIVMVPKEQKLPSLYLLDSIVKNIGGEYVKYFAARLPEVFCKAYRHVDPSLYTSMQHLFWTWRGIFPSVPLRTIETVLQLNPKPGGPAAGNLASRGVEPSVRSGHGIHVNPKYLEQRQHLQQSRTSRADGIDPAESNVDGLSRHDRGAVRENAKGWLETQRSTIGLFNRDRFGEPGYNKSPPADYLDNEFERPGVVRPDIGNSKEMDRLDLGENGAWPRDGDAGKGNKIPDHRTQRYPRRNAYDARPSTGARPLGVDGHGYSRSSGPGRGGAFSVSQLVDPDFRGRGEVRGRRMDPRIVEGPDRIGAQRIGAGSEGGEAWDLRVESRIPGREIGERCGTMDSRCMGPEGRGLGSDSCGIGGVVRGSGLDNRAVRADSAGLGGGGRGLGLARDEGGGVGERKNEDDEEHVREDLRPKGWGPEERLGD</sequence>
<dbReference type="CDD" id="cd16982">
    <property type="entry name" value="CID_Pcf11"/>
    <property type="match status" value="1"/>
</dbReference>
<dbReference type="Proteomes" id="UP000822688">
    <property type="component" value="Chromosome V"/>
</dbReference>
<dbReference type="GO" id="GO:0000993">
    <property type="term" value="F:RNA polymerase II complex binding"/>
    <property type="evidence" value="ECO:0007669"/>
    <property type="project" value="InterPro"/>
</dbReference>
<dbReference type="GO" id="GO:0006369">
    <property type="term" value="P:termination of RNA polymerase II transcription"/>
    <property type="evidence" value="ECO:0007669"/>
    <property type="project" value="InterPro"/>
</dbReference>
<organism evidence="3 4">
    <name type="scientific">Ceratodon purpureus</name>
    <name type="common">Fire moss</name>
    <name type="synonym">Dicranum purpureum</name>
    <dbReference type="NCBI Taxonomy" id="3225"/>
    <lineage>
        <taxon>Eukaryota</taxon>
        <taxon>Viridiplantae</taxon>
        <taxon>Streptophyta</taxon>
        <taxon>Embryophyta</taxon>
        <taxon>Bryophyta</taxon>
        <taxon>Bryophytina</taxon>
        <taxon>Bryopsida</taxon>
        <taxon>Dicranidae</taxon>
        <taxon>Pseudoditrichales</taxon>
        <taxon>Ditrichaceae</taxon>
        <taxon>Ceratodon</taxon>
    </lineage>
</organism>